<dbReference type="GO" id="GO:0015031">
    <property type="term" value="P:protein transport"/>
    <property type="evidence" value="ECO:0007669"/>
    <property type="project" value="UniProtKB-KW"/>
</dbReference>
<dbReference type="OrthoDB" id="47059at2759"/>
<feature type="domain" description="COG4 transport protein middle alpha-helical bundle" evidence="10">
    <location>
        <begin position="128"/>
        <end position="483"/>
    </location>
</feature>
<evidence type="ECO:0000256" key="7">
    <source>
        <dbReference type="ARBA" id="ARBA00023136"/>
    </source>
</evidence>
<evidence type="ECO:0000256" key="2">
    <source>
        <dbReference type="ARBA" id="ARBA00009215"/>
    </source>
</evidence>
<dbReference type="Pfam" id="PF08318">
    <property type="entry name" value="COG4_m"/>
    <property type="match status" value="1"/>
</dbReference>
<keyword evidence="4" id="KW-0813">Transport</keyword>
<dbReference type="OMA" id="YGAMALE"/>
<dbReference type="PANTHER" id="PTHR24016">
    <property type="entry name" value="CONSERVED OLIGOMERIC GOLGI COMPLEX SUBUNIT 4"/>
    <property type="match status" value="1"/>
</dbReference>
<dbReference type="AlphaFoldDB" id="A0A077ZQL4"/>
<sequence>MDYDKNTNGQSSLNQESIQTINVSTMKVQLAQLKEKIGGTREFLESSNNLSQIINSGINSLETRKSRAKDTLNLFQDIIQLRGSYNQVYTAFDNNDLESAVYFMAKVISLMKSMEKDGAIKDEDRNLFDGLKKKLSGHLKDKMNAAISSKNEQEIEKIAQLFKSVEEQGEGMKYYSQYLMQNKVQCDIETIILDMFQKTIQNPTGQPISDYYGQVQRILIDCMENYSASIIQLFDFESLMEFVKNIDNLAKEKVINQVIQYLQGTQLIQHFINQSKLEKFIILSDNFLSEQGNSSFSSLSEDQEIQLDSICEEIIRFSQYYQTYCIYILQLIQKFTGGSSKHKSQSQNKATKAASNEKASSNNSSINNSLKLIQRQIQFPLIDELVNNYIVLEKFYLRNSLNKALDQDNQEYVKIISKVYNQNEKFDQIPDIIDFVDDYCYILDTCSKRAVQSFNIVNACAIINMINQILNDDIKQAFSNRVEIFLGKTSSKKFKPIHQVQNLSLVKDVVNLPLQVQLKMEFDQFIADLKVGQDDSDDSQVHQNFEILDHSKEKTKKLSTDLKSLGLNTDMFDHTLTQFRDTQKSFQEFQKSLIDEFFNIQANQDSLNDLFIQFSDVSFDINNQQFNDYEKQDVFIQEFFATSKNMLKQFKKQLNPIVFQLFIDNFTSQVVILFKREIQQQQFSLLGSLYLDKIIRKLKNFIQYLSDKPITSQHMNELMEIAQLLSCENIDELEILLNEKTELIVNKTIKVEEIKEIIIQRVDLDRNQIDALLKNYA</sequence>
<feature type="compositionally biased region" description="Low complexity" evidence="9">
    <location>
        <begin position="348"/>
        <end position="364"/>
    </location>
</feature>
<dbReference type="SMART" id="SM00762">
    <property type="entry name" value="Cog4"/>
    <property type="match status" value="1"/>
</dbReference>
<evidence type="ECO:0000259" key="10">
    <source>
        <dbReference type="SMART" id="SM00762"/>
    </source>
</evidence>
<evidence type="ECO:0000256" key="1">
    <source>
        <dbReference type="ARBA" id="ARBA00004395"/>
    </source>
</evidence>
<dbReference type="PANTHER" id="PTHR24016:SF0">
    <property type="entry name" value="CONSERVED OLIGOMERIC GOLGI COMPLEX SUBUNIT 4"/>
    <property type="match status" value="1"/>
</dbReference>
<evidence type="ECO:0000256" key="8">
    <source>
        <dbReference type="ARBA" id="ARBA00031340"/>
    </source>
</evidence>
<dbReference type="InterPro" id="IPR048682">
    <property type="entry name" value="COG4"/>
</dbReference>
<dbReference type="InterPro" id="IPR048684">
    <property type="entry name" value="COG4_C"/>
</dbReference>
<evidence type="ECO:0000256" key="4">
    <source>
        <dbReference type="ARBA" id="ARBA00022448"/>
    </source>
</evidence>
<accession>A0A077ZQL4</accession>
<keyword evidence="6" id="KW-0333">Golgi apparatus</keyword>
<comment type="subcellular location">
    <subcellularLocation>
        <location evidence="1">Golgi apparatus membrane</location>
        <topology evidence="1">Peripheral membrane protein</topology>
    </subcellularLocation>
</comment>
<proteinExistence type="inferred from homology"/>
<gene>
    <name evidence="11" type="primary">Contig9131.g9769</name>
    <name evidence="11" type="ORF">STYLEM_1170</name>
</gene>
<dbReference type="GO" id="GO:0000139">
    <property type="term" value="C:Golgi membrane"/>
    <property type="evidence" value="ECO:0007669"/>
    <property type="project" value="UniProtKB-SubCell"/>
</dbReference>
<keyword evidence="5" id="KW-0653">Protein transport</keyword>
<dbReference type="InParanoid" id="A0A077ZQL4"/>
<keyword evidence="12" id="KW-1185">Reference proteome</keyword>
<dbReference type="Proteomes" id="UP000039865">
    <property type="component" value="Unassembled WGS sequence"/>
</dbReference>
<dbReference type="Pfam" id="PF20662">
    <property type="entry name" value="COG4_C"/>
    <property type="match status" value="1"/>
</dbReference>
<evidence type="ECO:0000256" key="6">
    <source>
        <dbReference type="ARBA" id="ARBA00023034"/>
    </source>
</evidence>
<name>A0A077ZQL4_STYLE</name>
<comment type="similarity">
    <text evidence="2">Belongs to the COG4 family.</text>
</comment>
<protein>
    <recommendedName>
        <fullName evidence="3">Conserved oligomeric Golgi complex subunit 4</fullName>
    </recommendedName>
    <alternativeName>
        <fullName evidence="8">Component of oligomeric Golgi complex 4</fullName>
    </alternativeName>
</protein>
<organism evidence="11 12">
    <name type="scientific">Stylonychia lemnae</name>
    <name type="common">Ciliate</name>
    <dbReference type="NCBI Taxonomy" id="5949"/>
    <lineage>
        <taxon>Eukaryota</taxon>
        <taxon>Sar</taxon>
        <taxon>Alveolata</taxon>
        <taxon>Ciliophora</taxon>
        <taxon>Intramacronucleata</taxon>
        <taxon>Spirotrichea</taxon>
        <taxon>Stichotrichia</taxon>
        <taxon>Sporadotrichida</taxon>
        <taxon>Oxytrichidae</taxon>
        <taxon>Stylonychinae</taxon>
        <taxon>Stylonychia</taxon>
    </lineage>
</organism>
<reference evidence="11 12" key="1">
    <citation type="submission" date="2014-06" db="EMBL/GenBank/DDBJ databases">
        <authorList>
            <person name="Swart Estienne"/>
        </authorList>
    </citation>
    <scope>NUCLEOTIDE SEQUENCE [LARGE SCALE GENOMIC DNA]</scope>
    <source>
        <strain evidence="11 12">130c</strain>
    </source>
</reference>
<dbReference type="InterPro" id="IPR048680">
    <property type="entry name" value="COG4_N"/>
</dbReference>
<dbReference type="InterPro" id="IPR013167">
    <property type="entry name" value="COG4_M"/>
</dbReference>
<dbReference type="EMBL" id="CCKQ01001113">
    <property type="protein sequence ID" value="CDW72213.1"/>
    <property type="molecule type" value="Genomic_DNA"/>
</dbReference>
<evidence type="ECO:0000256" key="9">
    <source>
        <dbReference type="SAM" id="MobiDB-lite"/>
    </source>
</evidence>
<feature type="region of interest" description="Disordered" evidence="9">
    <location>
        <begin position="343"/>
        <end position="364"/>
    </location>
</feature>
<dbReference type="Pfam" id="PF20663">
    <property type="entry name" value="COG4_N"/>
    <property type="match status" value="1"/>
</dbReference>
<keyword evidence="7" id="KW-0472">Membrane</keyword>
<evidence type="ECO:0000313" key="12">
    <source>
        <dbReference type="Proteomes" id="UP000039865"/>
    </source>
</evidence>
<evidence type="ECO:0000256" key="3">
    <source>
        <dbReference type="ARBA" id="ARBA00020975"/>
    </source>
</evidence>
<evidence type="ECO:0000313" key="11">
    <source>
        <dbReference type="EMBL" id="CDW72213.1"/>
    </source>
</evidence>
<evidence type="ECO:0000256" key="5">
    <source>
        <dbReference type="ARBA" id="ARBA00022927"/>
    </source>
</evidence>
<dbReference type="Gene3D" id="1.20.58.1970">
    <property type="match status" value="1"/>
</dbReference>